<evidence type="ECO:0000256" key="1">
    <source>
        <dbReference type="ARBA" id="ARBA00023015"/>
    </source>
</evidence>
<dbReference type="SUPFAM" id="SSF46894">
    <property type="entry name" value="C-terminal effector domain of the bipartite response regulators"/>
    <property type="match status" value="1"/>
</dbReference>
<feature type="domain" description="HTH luxR-type" evidence="4">
    <location>
        <begin position="196"/>
        <end position="261"/>
    </location>
</feature>
<evidence type="ECO:0000256" key="2">
    <source>
        <dbReference type="ARBA" id="ARBA00023125"/>
    </source>
</evidence>
<keyword evidence="3" id="KW-0804">Transcription</keyword>
<keyword evidence="2" id="KW-0238">DNA-binding</keyword>
<accession>A0ABQ0ARC3</accession>
<dbReference type="PANTHER" id="PTHR44688:SF16">
    <property type="entry name" value="DNA-BINDING TRANSCRIPTIONAL ACTIVATOR DEVR_DOSR"/>
    <property type="match status" value="1"/>
</dbReference>
<dbReference type="SMART" id="SM00421">
    <property type="entry name" value="HTH_LUXR"/>
    <property type="match status" value="1"/>
</dbReference>
<organism evidence="5 6">
    <name type="scientific">Pseudophaeobacter arcticus</name>
    <dbReference type="NCBI Taxonomy" id="385492"/>
    <lineage>
        <taxon>Bacteria</taxon>
        <taxon>Pseudomonadati</taxon>
        <taxon>Pseudomonadota</taxon>
        <taxon>Alphaproteobacteria</taxon>
        <taxon>Rhodobacterales</taxon>
        <taxon>Paracoccaceae</taxon>
        <taxon>Pseudophaeobacter</taxon>
    </lineage>
</organism>
<dbReference type="CDD" id="cd06170">
    <property type="entry name" value="LuxR_C_like"/>
    <property type="match status" value="1"/>
</dbReference>
<evidence type="ECO:0000313" key="6">
    <source>
        <dbReference type="Proteomes" id="UP001441944"/>
    </source>
</evidence>
<dbReference type="InterPro" id="IPR016032">
    <property type="entry name" value="Sig_transdc_resp-reg_C-effctor"/>
</dbReference>
<comment type="caution">
    <text evidence="5">The sequence shown here is derived from an EMBL/GenBank/DDBJ whole genome shotgun (WGS) entry which is preliminary data.</text>
</comment>
<dbReference type="InterPro" id="IPR000792">
    <property type="entry name" value="Tscrpt_reg_LuxR_C"/>
</dbReference>
<protein>
    <submittedName>
        <fullName evidence="5">LuxR C-terminal-related transcriptional regulator</fullName>
    </submittedName>
</protein>
<keyword evidence="1" id="KW-0805">Transcription regulation</keyword>
<gene>
    <name evidence="5" type="ORF">NBRC116598_38340</name>
</gene>
<dbReference type="Gene3D" id="1.10.10.10">
    <property type="entry name" value="Winged helix-like DNA-binding domain superfamily/Winged helix DNA-binding domain"/>
    <property type="match status" value="1"/>
</dbReference>
<evidence type="ECO:0000259" key="4">
    <source>
        <dbReference type="PROSITE" id="PS50043"/>
    </source>
</evidence>
<dbReference type="PRINTS" id="PR00038">
    <property type="entry name" value="HTHLUXR"/>
</dbReference>
<dbReference type="PANTHER" id="PTHR44688">
    <property type="entry name" value="DNA-BINDING TRANSCRIPTIONAL ACTIVATOR DEVR_DOSR"/>
    <property type="match status" value="1"/>
</dbReference>
<name>A0ABQ0ARC3_9RHOB</name>
<keyword evidence="6" id="KW-1185">Reference proteome</keyword>
<dbReference type="Pfam" id="PF00196">
    <property type="entry name" value="GerE"/>
    <property type="match status" value="1"/>
</dbReference>
<evidence type="ECO:0000313" key="5">
    <source>
        <dbReference type="EMBL" id="GAA6198389.1"/>
    </source>
</evidence>
<reference evidence="5 6" key="1">
    <citation type="submission" date="2024-04" db="EMBL/GenBank/DDBJ databases">
        <title>Draft genome sequence of Pseudophaeobacter arcticus NBRC 116598.</title>
        <authorList>
            <person name="Miyakawa T."/>
            <person name="Kusuya Y."/>
            <person name="Miura T."/>
        </authorList>
    </citation>
    <scope>NUCLEOTIDE SEQUENCE [LARGE SCALE GENOMIC DNA]</scope>
    <source>
        <strain evidence="5 6">SU-CL00105</strain>
    </source>
</reference>
<dbReference type="Proteomes" id="UP001441944">
    <property type="component" value="Unassembled WGS sequence"/>
</dbReference>
<proteinExistence type="predicted"/>
<dbReference type="EMBL" id="BAABWU010000022">
    <property type="protein sequence ID" value="GAA6198389.1"/>
    <property type="molecule type" value="Genomic_DNA"/>
</dbReference>
<evidence type="ECO:0000256" key="3">
    <source>
        <dbReference type="ARBA" id="ARBA00023163"/>
    </source>
</evidence>
<dbReference type="RefSeq" id="WP_353402251.1">
    <property type="nucleotide sequence ID" value="NZ_BAABWU010000022.1"/>
</dbReference>
<dbReference type="PROSITE" id="PS50043">
    <property type="entry name" value="HTH_LUXR_2"/>
    <property type="match status" value="1"/>
</dbReference>
<dbReference type="InterPro" id="IPR036388">
    <property type="entry name" value="WH-like_DNA-bd_sf"/>
</dbReference>
<sequence length="262" mass="28682">MSDIFPPRPLPRDGVAELAAAVVRPDFARHLLGYIRTAAEIANFGTFYVPDMSRPAPVLSIWAGEMSGYWFNRNASTILKNERLMQSILQRIYAAEGGGLVIERWRPSPDDPISPIYARDQVIERVTVSSLNDRVGFQSFFLRGEKSGWLSSQDMQRLQQVLPLAHELIGLRHRIVGSAAIGQAASGRASALRERDAGLFGTLTPREAEVCDLGVQGLSVAGTALELGVSENTIRTLRRRAYGKLGVHSSTQIATLILNTIG</sequence>